<evidence type="ECO:0000313" key="5">
    <source>
        <dbReference type="Proteomes" id="UP001327219"/>
    </source>
</evidence>
<proteinExistence type="predicted"/>
<accession>A0ABZ0UJQ8</accession>
<keyword evidence="2" id="KW-0808">Transferase</keyword>
<keyword evidence="3" id="KW-0472">Membrane</keyword>
<dbReference type="InterPro" id="IPR015422">
    <property type="entry name" value="PyrdxlP-dep_Trfase_small"/>
</dbReference>
<reference evidence="4 5" key="1">
    <citation type="submission" date="2022-11" db="EMBL/GenBank/DDBJ databases">
        <title>Host association and intracellularity evolved multiple times independently in the Rickettsiales.</title>
        <authorList>
            <person name="Castelli M."/>
            <person name="Nardi T."/>
            <person name="Gammuto L."/>
            <person name="Bellinzona G."/>
            <person name="Sabaneyeva E."/>
            <person name="Potekhin A."/>
            <person name="Serra V."/>
            <person name="Petroni G."/>
            <person name="Sassera D."/>
        </authorList>
    </citation>
    <scope>NUCLEOTIDE SEQUENCE [LARGE SCALE GENOMIC DNA]</scope>
    <source>
        <strain evidence="4 5">NDG2</strain>
    </source>
</reference>
<dbReference type="PANTHER" id="PTHR42684">
    <property type="entry name" value="ADENOSYLMETHIONINE-8-AMINO-7-OXONONANOATE AMINOTRANSFERASE"/>
    <property type="match status" value="1"/>
</dbReference>
<dbReference type="Proteomes" id="UP001327219">
    <property type="component" value="Chromosome"/>
</dbReference>
<organism evidence="4 5">
    <name type="scientific">Candidatus Bandiella euplotis</name>
    <dbReference type="NCBI Taxonomy" id="1664265"/>
    <lineage>
        <taxon>Bacteria</taxon>
        <taxon>Pseudomonadati</taxon>
        <taxon>Pseudomonadota</taxon>
        <taxon>Alphaproteobacteria</taxon>
        <taxon>Rickettsiales</taxon>
        <taxon>Candidatus Midichloriaceae</taxon>
        <taxon>Candidatus Bandiella</taxon>
    </lineage>
</organism>
<keyword evidence="3" id="KW-0812">Transmembrane</keyword>
<dbReference type="InterPro" id="IPR015424">
    <property type="entry name" value="PyrdxlP-dep_Trfase"/>
</dbReference>
<dbReference type="Gene3D" id="3.90.1150.10">
    <property type="entry name" value="Aspartate Aminotransferase, domain 1"/>
    <property type="match status" value="1"/>
</dbReference>
<evidence type="ECO:0000256" key="1">
    <source>
        <dbReference type="ARBA" id="ARBA00022576"/>
    </source>
</evidence>
<evidence type="ECO:0000256" key="2">
    <source>
        <dbReference type="ARBA" id="ARBA00022679"/>
    </source>
</evidence>
<keyword evidence="5" id="KW-1185">Reference proteome</keyword>
<dbReference type="PANTHER" id="PTHR42684:SF3">
    <property type="entry name" value="ADENOSYLMETHIONINE-8-AMINO-7-OXONONANOATE AMINOTRANSFERASE"/>
    <property type="match status" value="1"/>
</dbReference>
<sequence length="161" mass="18367">MLYNNTARAFISGEQPLNLVLVKLHPHSLHLYLCIPLILPFLTYLLLLHFLHSVFIFLFSLLLAIFILASHLSYGNTPKKGIEQLKSKCPKVERTRIIGTIAAFDLKNSTHLMSSLKQQFLEQGILLRPLGNTIYLLPPYCITNEEMELAYNKIIASVLYL</sequence>
<dbReference type="InterPro" id="IPR005814">
    <property type="entry name" value="Aminotrans_3"/>
</dbReference>
<feature type="transmembrane region" description="Helical" evidence="3">
    <location>
        <begin position="54"/>
        <end position="74"/>
    </location>
</feature>
<evidence type="ECO:0000313" key="4">
    <source>
        <dbReference type="EMBL" id="WPX96341.1"/>
    </source>
</evidence>
<feature type="transmembrane region" description="Helical" evidence="3">
    <location>
        <begin position="29"/>
        <end position="47"/>
    </location>
</feature>
<keyword evidence="3" id="KW-1133">Transmembrane helix</keyword>
<dbReference type="EMBL" id="CP110820">
    <property type="protein sequence ID" value="WPX96341.1"/>
    <property type="molecule type" value="Genomic_DNA"/>
</dbReference>
<dbReference type="Pfam" id="PF00202">
    <property type="entry name" value="Aminotran_3"/>
    <property type="match status" value="1"/>
</dbReference>
<dbReference type="SUPFAM" id="SSF53383">
    <property type="entry name" value="PLP-dependent transferases"/>
    <property type="match status" value="1"/>
</dbReference>
<keyword evidence="1" id="KW-0032">Aminotransferase</keyword>
<evidence type="ECO:0000256" key="3">
    <source>
        <dbReference type="SAM" id="Phobius"/>
    </source>
</evidence>
<gene>
    <name evidence="4" type="ORF">Bandiella_00450</name>
</gene>
<protein>
    <submittedName>
        <fullName evidence="4">BioA C-terminal domain protein</fullName>
    </submittedName>
</protein>
<name>A0ABZ0UJQ8_9RICK</name>